<evidence type="ECO:0000256" key="3">
    <source>
        <dbReference type="ARBA" id="ARBA00022553"/>
    </source>
</evidence>
<gene>
    <name evidence="12" type="ORF">IGS68_20540</name>
</gene>
<reference evidence="12" key="1">
    <citation type="submission" date="2021-02" db="EMBL/GenBank/DDBJ databases">
        <title>Skermanella TT6 skin isolate.</title>
        <authorList>
            <person name="Lee K."/>
            <person name="Ganzorig M."/>
        </authorList>
    </citation>
    <scope>NUCLEOTIDE SEQUENCE</scope>
    <source>
        <strain evidence="12">TT6</strain>
    </source>
</reference>
<dbReference type="InterPro" id="IPR005467">
    <property type="entry name" value="His_kinase_dom"/>
</dbReference>
<dbReference type="InterPro" id="IPR013656">
    <property type="entry name" value="PAS_4"/>
</dbReference>
<dbReference type="SUPFAM" id="SSF55785">
    <property type="entry name" value="PYP-like sensor domain (PAS domain)"/>
    <property type="match status" value="3"/>
</dbReference>
<dbReference type="EC" id="2.7.13.3" evidence="2"/>
<dbReference type="Pfam" id="PF13581">
    <property type="entry name" value="HATPase_c_2"/>
    <property type="match status" value="1"/>
</dbReference>
<evidence type="ECO:0000256" key="7">
    <source>
        <dbReference type="ARBA" id="ARBA00022840"/>
    </source>
</evidence>
<dbReference type="PROSITE" id="PS50113">
    <property type="entry name" value="PAC"/>
    <property type="match status" value="1"/>
</dbReference>
<feature type="domain" description="PAS" evidence="10">
    <location>
        <begin position="160"/>
        <end position="231"/>
    </location>
</feature>
<evidence type="ECO:0000259" key="10">
    <source>
        <dbReference type="PROSITE" id="PS50112"/>
    </source>
</evidence>
<feature type="domain" description="Histidine kinase" evidence="9">
    <location>
        <begin position="454"/>
        <end position="646"/>
    </location>
</feature>
<dbReference type="InterPro" id="IPR003594">
    <property type="entry name" value="HATPase_dom"/>
</dbReference>
<dbReference type="PANTHER" id="PTHR41523:SF8">
    <property type="entry name" value="ETHYLENE RESPONSE SENSOR PROTEIN"/>
    <property type="match status" value="1"/>
</dbReference>
<evidence type="ECO:0000259" key="11">
    <source>
        <dbReference type="PROSITE" id="PS50113"/>
    </source>
</evidence>
<dbReference type="InterPro" id="IPR036890">
    <property type="entry name" value="HATPase_C_sf"/>
</dbReference>
<dbReference type="Pfam" id="PF13188">
    <property type="entry name" value="PAS_8"/>
    <property type="match status" value="1"/>
</dbReference>
<sequence length="646" mass="70145">MTSRCAAASSISASRTLAQVLSALALEVPDTDVLLRIVDRVPAAVAIVRGPELRYTLVNQAYASIPPEPVPMLGRTIADVFPGIPAEQLAAIERVWRTGEPLSLRQHRSIYARGDRETFWDVEFIPLQATGRTVDGVLIIAQEVTRQVRAERSGEELRTSEARLAIALEAADVGAWSMLGGSRRFIVSQRAAALQGLEADTPLGLDEALAVVHPDDRAMMADRIDRAIAEKGTLEVEYRLNPAAVPQGGDPEGERWFAARGRWMPDGTLGGTPEGGQMFGIVRDVTARRRADAERERLIARMSADNARFEALVDSMPAGVMVAEAPGGRIIYGNRRVEEILRHGVLPSLDVGSYGEWVGWHPDGRLVGPREWPLARALEGEVVAGDEFLYRRGDGSTAWIRVSGAPIVDAAGAIIGSVVALYDIDREKRAEAALRGSEERVRKVVDSKDMLLKEVNHRVKNSLQLVASLLNLQGRQIDDARSRQAFQDAVSRVNAIAQVHEQLYKNDDVRRVEFGSYLQTLCTLYGGGGNVAIRTEPVEVPTDSAIPLGLLAVELLTNALKHAGPGMAGRPVEISFGRTDGDALRLTVRDHGPGIAPHFLDPRNRRRSDSLGMRLIESLAAQLDAALSVDNLDPGARWTLVLPAAA</sequence>
<comment type="catalytic activity">
    <reaction evidence="1">
        <text>ATP + protein L-histidine = ADP + protein N-phospho-L-histidine.</text>
        <dbReference type="EC" id="2.7.13.3"/>
    </reaction>
</comment>
<proteinExistence type="predicted"/>
<keyword evidence="8" id="KW-0843">Virulence</keyword>
<dbReference type="InterPro" id="IPR000700">
    <property type="entry name" value="PAS-assoc_C"/>
</dbReference>
<evidence type="ECO:0000256" key="1">
    <source>
        <dbReference type="ARBA" id="ARBA00000085"/>
    </source>
</evidence>
<dbReference type="Gene3D" id="3.30.450.20">
    <property type="entry name" value="PAS domain"/>
    <property type="match status" value="3"/>
</dbReference>
<dbReference type="SMART" id="SM00091">
    <property type="entry name" value="PAS"/>
    <property type="match status" value="2"/>
</dbReference>
<evidence type="ECO:0000256" key="4">
    <source>
        <dbReference type="ARBA" id="ARBA00022679"/>
    </source>
</evidence>
<keyword evidence="4" id="KW-0808">Transferase</keyword>
<evidence type="ECO:0000256" key="5">
    <source>
        <dbReference type="ARBA" id="ARBA00022741"/>
    </source>
</evidence>
<dbReference type="InterPro" id="IPR035965">
    <property type="entry name" value="PAS-like_dom_sf"/>
</dbReference>
<keyword evidence="5" id="KW-0547">Nucleotide-binding</keyword>
<keyword evidence="7" id="KW-0067">ATP-binding</keyword>
<evidence type="ECO:0000256" key="6">
    <source>
        <dbReference type="ARBA" id="ARBA00022777"/>
    </source>
</evidence>
<dbReference type="EMBL" id="CP067420">
    <property type="protein sequence ID" value="QQP88410.1"/>
    <property type="molecule type" value="Genomic_DNA"/>
</dbReference>
<dbReference type="Gene3D" id="3.30.565.10">
    <property type="entry name" value="Histidine kinase-like ATPase, C-terminal domain"/>
    <property type="match status" value="1"/>
</dbReference>
<dbReference type="SUPFAM" id="SSF55874">
    <property type="entry name" value="ATPase domain of HSP90 chaperone/DNA topoisomerase II/histidine kinase"/>
    <property type="match status" value="1"/>
</dbReference>
<accession>A0ABX7B5K7</accession>
<dbReference type="PROSITE" id="PS50112">
    <property type="entry name" value="PAS"/>
    <property type="match status" value="1"/>
</dbReference>
<dbReference type="InterPro" id="IPR011495">
    <property type="entry name" value="Sig_transdc_His_kin_sub2_dim/P"/>
</dbReference>
<dbReference type="PANTHER" id="PTHR41523">
    <property type="entry name" value="TWO-COMPONENT SYSTEM SENSOR PROTEIN"/>
    <property type="match status" value="1"/>
</dbReference>
<feature type="domain" description="PAC" evidence="11">
    <location>
        <begin position="384"/>
        <end position="436"/>
    </location>
</feature>
<dbReference type="Pfam" id="PF07568">
    <property type="entry name" value="HisKA_2"/>
    <property type="match status" value="1"/>
</dbReference>
<dbReference type="Pfam" id="PF08448">
    <property type="entry name" value="PAS_4"/>
    <property type="match status" value="1"/>
</dbReference>
<keyword evidence="3" id="KW-0597">Phosphoprotein</keyword>
<evidence type="ECO:0000313" key="12">
    <source>
        <dbReference type="EMBL" id="QQP88410.1"/>
    </source>
</evidence>
<protein>
    <recommendedName>
        <fullName evidence="2">histidine kinase</fullName>
        <ecNumber evidence="2">2.7.13.3</ecNumber>
    </recommendedName>
</protein>
<organism evidence="12 13">
    <name type="scientific">Skermanella cutis</name>
    <dbReference type="NCBI Taxonomy" id="2775420"/>
    <lineage>
        <taxon>Bacteria</taxon>
        <taxon>Pseudomonadati</taxon>
        <taxon>Pseudomonadota</taxon>
        <taxon>Alphaproteobacteria</taxon>
        <taxon>Rhodospirillales</taxon>
        <taxon>Azospirillaceae</taxon>
        <taxon>Skermanella</taxon>
    </lineage>
</organism>
<dbReference type="InterPro" id="IPR000014">
    <property type="entry name" value="PAS"/>
</dbReference>
<dbReference type="CDD" id="cd00130">
    <property type="entry name" value="PAS"/>
    <property type="match status" value="1"/>
</dbReference>
<dbReference type="PROSITE" id="PS50109">
    <property type="entry name" value="HIS_KIN"/>
    <property type="match status" value="1"/>
</dbReference>
<dbReference type="NCBIfam" id="TIGR00229">
    <property type="entry name" value="sensory_box"/>
    <property type="match status" value="1"/>
</dbReference>
<keyword evidence="6" id="KW-0418">Kinase</keyword>
<evidence type="ECO:0000256" key="8">
    <source>
        <dbReference type="ARBA" id="ARBA00023026"/>
    </source>
</evidence>
<dbReference type="Proteomes" id="UP000595197">
    <property type="component" value="Chromosome"/>
</dbReference>
<keyword evidence="13" id="KW-1185">Reference proteome</keyword>
<evidence type="ECO:0000256" key="2">
    <source>
        <dbReference type="ARBA" id="ARBA00012438"/>
    </source>
</evidence>
<evidence type="ECO:0000313" key="13">
    <source>
        <dbReference type="Proteomes" id="UP000595197"/>
    </source>
</evidence>
<dbReference type="RefSeq" id="WP_201073257.1">
    <property type="nucleotide sequence ID" value="NZ_CP067420.1"/>
</dbReference>
<evidence type="ECO:0000259" key="9">
    <source>
        <dbReference type="PROSITE" id="PS50109"/>
    </source>
</evidence>
<dbReference type="SMART" id="SM00387">
    <property type="entry name" value="HATPase_c"/>
    <property type="match status" value="1"/>
</dbReference>
<name>A0ABX7B5K7_9PROT</name>